<dbReference type="SUPFAM" id="SSF55729">
    <property type="entry name" value="Acyl-CoA N-acyltransferases (Nat)"/>
    <property type="match status" value="1"/>
</dbReference>
<proteinExistence type="predicted"/>
<evidence type="ECO:0000313" key="4">
    <source>
        <dbReference type="Proteomes" id="UP000298774"/>
    </source>
</evidence>
<dbReference type="PROSITE" id="PS51186">
    <property type="entry name" value="GNAT"/>
    <property type="match status" value="1"/>
</dbReference>
<dbReference type="Gene3D" id="3.40.630.30">
    <property type="match status" value="1"/>
</dbReference>
<dbReference type="Proteomes" id="UP001277471">
    <property type="component" value="Unassembled WGS sequence"/>
</dbReference>
<dbReference type="NCBIfam" id="NF040501">
    <property type="entry name" value="resist_ArsN2"/>
    <property type="match status" value="1"/>
</dbReference>
<dbReference type="RefSeq" id="WP_051140305.1">
    <property type="nucleotide sequence ID" value="NZ_CP012914.1"/>
</dbReference>
<dbReference type="InterPro" id="IPR000182">
    <property type="entry name" value="GNAT_dom"/>
</dbReference>
<dbReference type="EMBL" id="CP032339">
    <property type="protein sequence ID" value="QCO08275.1"/>
    <property type="molecule type" value="Genomic_DNA"/>
</dbReference>
<sequence>MTGPVTATSLTEDELPALVTLLASEGLPNEDVATAGRRFWRLDDPDGHVGYGGLELYERDGLLRSVVVLPERRRRGDGRRVAEAICREAVALGLDRLWLLTTGAAGFFERIGFTRAERGDAPPAIRASAQFARLCPGSAACLRRDLTSPAAGMGDQRCM</sequence>
<dbReference type="GO" id="GO:0016747">
    <property type="term" value="F:acyltransferase activity, transferring groups other than amino-acyl groups"/>
    <property type="evidence" value="ECO:0007669"/>
    <property type="project" value="InterPro"/>
</dbReference>
<dbReference type="InterPro" id="IPR016181">
    <property type="entry name" value="Acyl_CoA_acyltransferase"/>
</dbReference>
<dbReference type="Proteomes" id="UP000298774">
    <property type="component" value="Chromosome"/>
</dbReference>
<feature type="domain" description="N-acetyltransferase" evidence="1">
    <location>
        <begin position="5"/>
        <end position="132"/>
    </location>
</feature>
<evidence type="ECO:0000259" key="1">
    <source>
        <dbReference type="PROSITE" id="PS51186"/>
    </source>
</evidence>
<evidence type="ECO:0000313" key="5">
    <source>
        <dbReference type="Proteomes" id="UP001277471"/>
    </source>
</evidence>
<dbReference type="EMBL" id="JAWXYC010000004">
    <property type="protein sequence ID" value="MDX5954449.1"/>
    <property type="molecule type" value="Genomic_DNA"/>
</dbReference>
<name>A0A0P0ENC9_AZOBR</name>
<reference evidence="3 4" key="1">
    <citation type="submission" date="2018-09" db="EMBL/GenBank/DDBJ databases">
        <title>Whole genome based analysis of evolution and adaptive divergence in Indian and Brazilian strains of Azospirillum brasilense.</title>
        <authorList>
            <person name="Singh C."/>
            <person name="Tripathi A.K."/>
        </authorList>
    </citation>
    <scope>NUCLEOTIDE SEQUENCE [LARGE SCALE GENOMIC DNA]</scope>
    <source>
        <strain evidence="3 4">MTCC4038</strain>
    </source>
</reference>
<dbReference type="GeneID" id="56452688"/>
<keyword evidence="5" id="KW-1185">Reference proteome</keyword>
<protein>
    <submittedName>
        <fullName evidence="2">Arsenic resistance N-acetyltransferase ArsN2</fullName>
    </submittedName>
    <submittedName>
        <fullName evidence="3">GNAT family N-acetyltransferase</fullName>
    </submittedName>
</protein>
<evidence type="ECO:0000313" key="2">
    <source>
        <dbReference type="EMBL" id="MDX5954449.1"/>
    </source>
</evidence>
<gene>
    <name evidence="2" type="primary">arsN2</name>
    <name evidence="3" type="ORF">D3868_04000</name>
    <name evidence="2" type="ORF">SIM66_25075</name>
</gene>
<organism evidence="3 4">
    <name type="scientific">Azospirillum brasilense</name>
    <dbReference type="NCBI Taxonomy" id="192"/>
    <lineage>
        <taxon>Bacteria</taxon>
        <taxon>Pseudomonadati</taxon>
        <taxon>Pseudomonadota</taxon>
        <taxon>Alphaproteobacteria</taxon>
        <taxon>Rhodospirillales</taxon>
        <taxon>Azospirillaceae</taxon>
        <taxon>Azospirillum</taxon>
    </lineage>
</organism>
<keyword evidence="3" id="KW-0808">Transferase</keyword>
<reference evidence="2 5" key="2">
    <citation type="submission" date="2023-11" db="EMBL/GenBank/DDBJ databases">
        <title>MicrobeMod: A computational toolkit for identifying prokaryotic methylation and restriction-modification with nanopore sequencing.</title>
        <authorList>
            <person name="Crits-Christoph A."/>
            <person name="Kang S.C."/>
            <person name="Lee H."/>
            <person name="Ostrov N."/>
        </authorList>
    </citation>
    <scope>NUCLEOTIDE SEQUENCE [LARGE SCALE GENOMIC DNA]</scope>
    <source>
        <strain evidence="2 5">ATCC 29145</strain>
    </source>
</reference>
<accession>A0A0P0ENC9</accession>
<dbReference type="KEGG" id="abf:AMK58_09820"/>
<dbReference type="Pfam" id="PF13508">
    <property type="entry name" value="Acetyltransf_7"/>
    <property type="match status" value="1"/>
</dbReference>
<evidence type="ECO:0000313" key="3">
    <source>
        <dbReference type="EMBL" id="QCO08275.1"/>
    </source>
</evidence>
<dbReference type="AlphaFoldDB" id="A0A0P0ENC9"/>